<dbReference type="NCBIfam" id="NF003291">
    <property type="entry name" value="PRK04288.1"/>
    <property type="match status" value="1"/>
</dbReference>
<dbReference type="PANTHER" id="PTHR30249">
    <property type="entry name" value="PUTATIVE SEROTONIN TRANSPORTER"/>
    <property type="match status" value="1"/>
</dbReference>
<accession>A0A3L8GQ35</accession>
<dbReference type="InterPro" id="IPR007300">
    <property type="entry name" value="CidB/LrgB"/>
</dbReference>
<evidence type="ECO:0000313" key="6">
    <source>
        <dbReference type="EMBL" id="RLU58598.1"/>
    </source>
</evidence>
<evidence type="ECO:0000256" key="4">
    <source>
        <dbReference type="ARBA" id="ARBA00023136"/>
    </source>
</evidence>
<evidence type="ECO:0000256" key="3">
    <source>
        <dbReference type="ARBA" id="ARBA00022989"/>
    </source>
</evidence>
<evidence type="ECO:0000256" key="2">
    <source>
        <dbReference type="ARBA" id="ARBA00022692"/>
    </source>
</evidence>
<keyword evidence="3 5" id="KW-1133">Transmembrane helix</keyword>
<keyword evidence="4 5" id="KW-0472">Membrane</keyword>
<dbReference type="Pfam" id="PF04172">
    <property type="entry name" value="LrgB"/>
    <property type="match status" value="1"/>
</dbReference>
<comment type="caution">
    <text evidence="6">The sequence shown here is derived from an EMBL/GenBank/DDBJ whole genome shotgun (WGS) entry which is preliminary data.</text>
</comment>
<feature type="transmembrane region" description="Helical" evidence="5">
    <location>
        <begin position="67"/>
        <end position="85"/>
    </location>
</feature>
<protein>
    <submittedName>
        <fullName evidence="6">Antiholin-like protein LrgB</fullName>
    </submittedName>
</protein>
<feature type="transmembrane region" description="Helical" evidence="5">
    <location>
        <begin position="97"/>
        <end position="116"/>
    </location>
</feature>
<feature type="transmembrane region" description="Helical" evidence="5">
    <location>
        <begin position="38"/>
        <end position="61"/>
    </location>
</feature>
<evidence type="ECO:0000256" key="5">
    <source>
        <dbReference type="SAM" id="Phobius"/>
    </source>
</evidence>
<keyword evidence="2 5" id="KW-0812">Transmembrane</keyword>
<sequence length="236" mass="24883">MIANLINVLKETTIFGVLLSVGTFYIGQMLFKKSKGFFLFAPLFVAMVLGIAALLITGISFEDYNKGGQIISFFLEPATICFAIPLYRKRDVLKKNWLQIVGGISLGSVVAVYGIYVMSNLLQLGKVVTASMLPQAATTAIAMPTSLALGGSAELTSLACILNGVIIYALAKPLINFFKINDPIARGLALGTAGHALGVSAAKDFGQVEESMASIALVIVGVIVTVVVPILANILL</sequence>
<feature type="transmembrane region" description="Helical" evidence="5">
    <location>
        <begin position="153"/>
        <end position="171"/>
    </location>
</feature>
<dbReference type="GeneID" id="35764956"/>
<comment type="subcellular location">
    <subcellularLocation>
        <location evidence="1">Membrane</location>
        <topology evidence="1">Multi-pass membrane protein</topology>
    </subcellularLocation>
</comment>
<dbReference type="AlphaFoldDB" id="A0A3L8GQ35"/>
<organism evidence="6 7">
    <name type="scientific">Streptococcus iniae</name>
    <name type="common">Streptococcus shiloi</name>
    <dbReference type="NCBI Taxonomy" id="1346"/>
    <lineage>
        <taxon>Bacteria</taxon>
        <taxon>Bacillati</taxon>
        <taxon>Bacillota</taxon>
        <taxon>Bacilli</taxon>
        <taxon>Lactobacillales</taxon>
        <taxon>Streptococcaceae</taxon>
        <taxon>Streptococcus</taxon>
    </lineage>
</organism>
<dbReference type="Proteomes" id="UP000269148">
    <property type="component" value="Unassembled WGS sequence"/>
</dbReference>
<gene>
    <name evidence="6" type="primary">lrgB</name>
    <name evidence="6" type="ORF">DIY07_01895</name>
</gene>
<dbReference type="KEGG" id="siz:SI82_02235"/>
<feature type="transmembrane region" description="Helical" evidence="5">
    <location>
        <begin position="214"/>
        <end position="235"/>
    </location>
</feature>
<name>A0A3L8GQ35_STRIN</name>
<dbReference type="EMBL" id="QLQD01000020">
    <property type="protein sequence ID" value="RLU58598.1"/>
    <property type="molecule type" value="Genomic_DNA"/>
</dbReference>
<dbReference type="RefSeq" id="WP_003100832.1">
    <property type="nucleotide sequence ID" value="NZ_CP010783.1"/>
</dbReference>
<reference evidence="6 7" key="1">
    <citation type="submission" date="2018-06" db="EMBL/GenBank/DDBJ databases">
        <title>Mutators as drivers of adaptation in pathogenic bacteria and a risk factor for host jumps and vaccine escape.</title>
        <authorList>
            <person name="Barnes A.C."/>
            <person name="Silayeva O."/>
        </authorList>
    </citation>
    <scope>NUCLEOTIDE SEQUENCE [LARGE SCALE GENOMIC DNA]</scope>
    <source>
        <strain evidence="6 7">QMA0445</strain>
    </source>
</reference>
<dbReference type="OrthoDB" id="9811701at2"/>
<dbReference type="STRING" id="1346.BMF34_02120"/>
<proteinExistence type="predicted"/>
<evidence type="ECO:0000313" key="7">
    <source>
        <dbReference type="Proteomes" id="UP000269148"/>
    </source>
</evidence>
<feature type="transmembrane region" description="Helical" evidence="5">
    <location>
        <begin position="12"/>
        <end position="31"/>
    </location>
</feature>
<dbReference type="GO" id="GO:0016020">
    <property type="term" value="C:membrane"/>
    <property type="evidence" value="ECO:0007669"/>
    <property type="project" value="UniProtKB-SubCell"/>
</dbReference>
<dbReference type="PANTHER" id="PTHR30249:SF0">
    <property type="entry name" value="PLASTIDAL GLYCOLATE_GLYCERATE TRANSLOCATOR 1, CHLOROPLASTIC"/>
    <property type="match status" value="1"/>
</dbReference>
<evidence type="ECO:0000256" key="1">
    <source>
        <dbReference type="ARBA" id="ARBA00004141"/>
    </source>
</evidence>